<organism evidence="1 2">
    <name type="scientific">Nicotiana tabacum</name>
    <name type="common">Common tobacco</name>
    <dbReference type="NCBI Taxonomy" id="4097"/>
    <lineage>
        <taxon>Eukaryota</taxon>
        <taxon>Viridiplantae</taxon>
        <taxon>Streptophyta</taxon>
        <taxon>Embryophyta</taxon>
        <taxon>Tracheophyta</taxon>
        <taxon>Spermatophyta</taxon>
        <taxon>Magnoliopsida</taxon>
        <taxon>eudicotyledons</taxon>
        <taxon>Gunneridae</taxon>
        <taxon>Pentapetalae</taxon>
        <taxon>asterids</taxon>
        <taxon>lamiids</taxon>
        <taxon>Solanales</taxon>
        <taxon>Solanaceae</taxon>
        <taxon>Nicotianoideae</taxon>
        <taxon>Nicotianeae</taxon>
        <taxon>Nicotiana</taxon>
    </lineage>
</organism>
<reference evidence="2" key="2">
    <citation type="submission" date="2025-08" db="UniProtKB">
        <authorList>
            <consortium name="RefSeq"/>
        </authorList>
    </citation>
    <scope>IDENTIFICATION</scope>
    <source>
        <tissue evidence="2">Leaf</tissue>
    </source>
</reference>
<dbReference type="RefSeq" id="XP_075083648.1">
    <property type="nucleotide sequence ID" value="XM_075227547.1"/>
</dbReference>
<sequence length="815" mass="94723">MILKPWTVKFDFTKEFLQEIPMWVVLPNLPMSCWGEFYEVCLKIGHCCKQKEVENQAYMQLRRRRRQRENSQPAHTDGGPPKQEWRTKAAGDKIDKAAEETGQRQMSLLIMEDQMNIKEPDKENIRVEEQEHKSPEISCPREFLALAASIQRKAVNDRIWLTWDPNVYRVNVERVEAQIIHYLVKGRLDGFESYLTLVYGFNTVDQRKELWTSLADISTQINKPWLIGLPWKGDYYTWTNNQQGAERIVSRIDRIFGNDSWMMNWGHVHTQYDTLIINDHSPMLVNIETVKLNIKTPFRFFNVWSSHDEFDTIVGTLWRRKEADDQMENIWKKLKALKSLFKSLNTTEYKGIAKGINNARADLIQKDRVKWIKLGDANTKYFSAVMKERSQRKQILEIYTEDRVKLATHTSVKEEIVNFYKSLMRTVVLYKAINYTAIILIPKVTNPTTTRDFRPIACCSVLYKIISKVLENRIQKVIPNIISEAQAGFIPGRKIADNIILAHELVKAYTRKNTSPRCIIKIDLTKAYDSVGWIFLEHVMVELGFLRIFQDWVITCVKTVSYSIVVNGEPIVLFPTAKELRQGDRISSFLFAIVMEYLSRGLKGLQKEKEYKYIPRCSKLGITHLNFADDLLLFTRGDITYITQLQQCLNQFYRASGLQANKTKSSIYYGGVTQAVQDKMQLRFGYTIGELLIKYLEVSLSTKKMSLAQWQPLIEKMVARVSSWTTKKLSYAGRIQLVQSVLFGIQAYWSQLFLIPRKVLKTIEAYCRSYVWSGSNVITRRSLVAWEKMCTPKSAGRLHLINPKLWNKGVAAKNH</sequence>
<proteinExistence type="predicted"/>
<evidence type="ECO:0000313" key="1">
    <source>
        <dbReference type="Proteomes" id="UP000790787"/>
    </source>
</evidence>
<dbReference type="Proteomes" id="UP000790787">
    <property type="component" value="Chromosome 12"/>
</dbReference>
<gene>
    <name evidence="2" type="primary">LOC142167383</name>
</gene>
<name>A0AC58SF96_TOBAC</name>
<accession>A0AC58SF96</accession>
<keyword evidence="1" id="KW-1185">Reference proteome</keyword>
<protein>
    <submittedName>
        <fullName evidence="2">Uncharacterized protein LOC142167383</fullName>
    </submittedName>
</protein>
<reference evidence="1" key="1">
    <citation type="journal article" date="2014" name="Nat. Commun.">
        <title>The tobacco genome sequence and its comparison with those of tomato and potato.</title>
        <authorList>
            <person name="Sierro N."/>
            <person name="Battey J.N."/>
            <person name="Ouadi S."/>
            <person name="Bakaher N."/>
            <person name="Bovet L."/>
            <person name="Willig A."/>
            <person name="Goepfert S."/>
            <person name="Peitsch M.C."/>
            <person name="Ivanov N.V."/>
        </authorList>
    </citation>
    <scope>NUCLEOTIDE SEQUENCE [LARGE SCALE GENOMIC DNA]</scope>
</reference>
<evidence type="ECO:0000313" key="2">
    <source>
        <dbReference type="RefSeq" id="XP_075083648.1"/>
    </source>
</evidence>